<keyword evidence="2" id="KW-0560">Oxidoreductase</keyword>
<organism evidence="4 5">
    <name type="scientific">Globisporangium ultimum (strain ATCC 200006 / CBS 805.95 / DAOM BR144)</name>
    <name type="common">Pythium ultimum</name>
    <dbReference type="NCBI Taxonomy" id="431595"/>
    <lineage>
        <taxon>Eukaryota</taxon>
        <taxon>Sar</taxon>
        <taxon>Stramenopiles</taxon>
        <taxon>Oomycota</taxon>
        <taxon>Peronosporomycetes</taxon>
        <taxon>Pythiales</taxon>
        <taxon>Pythiaceae</taxon>
        <taxon>Globisporangium</taxon>
    </lineage>
</organism>
<dbReference type="EMBL" id="GL376586">
    <property type="status" value="NOT_ANNOTATED_CDS"/>
    <property type="molecule type" value="Genomic_DNA"/>
</dbReference>
<dbReference type="PRINTS" id="PR00080">
    <property type="entry name" value="SDRFAMILY"/>
</dbReference>
<dbReference type="CDD" id="cd05327">
    <property type="entry name" value="retinol-DH_like_SDR_c_like"/>
    <property type="match status" value="1"/>
</dbReference>
<dbReference type="InterPro" id="IPR036291">
    <property type="entry name" value="NAD(P)-bd_dom_sf"/>
</dbReference>
<dbReference type="VEuPathDB" id="FungiDB:PYU1_G013642"/>
<accession>K3X8X2</accession>
<dbReference type="Pfam" id="PF00106">
    <property type="entry name" value="adh_short"/>
    <property type="match status" value="1"/>
</dbReference>
<dbReference type="AlphaFoldDB" id="K3X8X2"/>
<dbReference type="EnsemblProtists" id="PYU1_T013671">
    <property type="protein sequence ID" value="PYU1_T013671"/>
    <property type="gene ID" value="PYU1_G013642"/>
</dbReference>
<reference evidence="5" key="1">
    <citation type="journal article" date="2010" name="Genome Biol.">
        <title>Genome sequence of the necrotrophic plant pathogen Pythium ultimum reveals original pathogenicity mechanisms and effector repertoire.</title>
        <authorList>
            <person name="Levesque C.A."/>
            <person name="Brouwer H."/>
            <person name="Cano L."/>
            <person name="Hamilton J.P."/>
            <person name="Holt C."/>
            <person name="Huitema E."/>
            <person name="Raffaele S."/>
            <person name="Robideau G.P."/>
            <person name="Thines M."/>
            <person name="Win J."/>
            <person name="Zerillo M.M."/>
            <person name="Beakes G.W."/>
            <person name="Boore J.L."/>
            <person name="Busam D."/>
            <person name="Dumas B."/>
            <person name="Ferriera S."/>
            <person name="Fuerstenberg S.I."/>
            <person name="Gachon C.M."/>
            <person name="Gaulin E."/>
            <person name="Govers F."/>
            <person name="Grenville-Briggs L."/>
            <person name="Horner N."/>
            <person name="Hostetler J."/>
            <person name="Jiang R.H."/>
            <person name="Johnson J."/>
            <person name="Krajaejun T."/>
            <person name="Lin H."/>
            <person name="Meijer H.J."/>
            <person name="Moore B."/>
            <person name="Morris P."/>
            <person name="Phuntmart V."/>
            <person name="Puiu D."/>
            <person name="Shetty J."/>
            <person name="Stajich J.E."/>
            <person name="Tripathy S."/>
            <person name="Wawra S."/>
            <person name="van West P."/>
            <person name="Whitty B.R."/>
            <person name="Coutinho P.M."/>
            <person name="Henrissat B."/>
            <person name="Martin F."/>
            <person name="Thomas P.D."/>
            <person name="Tyler B.M."/>
            <person name="De Vries R.P."/>
            <person name="Kamoun S."/>
            <person name="Yandell M."/>
            <person name="Tisserat N."/>
            <person name="Buell C.R."/>
        </authorList>
    </citation>
    <scope>NUCLEOTIDE SEQUENCE</scope>
    <source>
        <strain evidence="5">DAOM:BR144</strain>
    </source>
</reference>
<proteinExistence type="inferred from homology"/>
<dbReference type="GO" id="GO:0016491">
    <property type="term" value="F:oxidoreductase activity"/>
    <property type="evidence" value="ECO:0007669"/>
    <property type="project" value="UniProtKB-KW"/>
</dbReference>
<name>K3X8X2_GLOUD</name>
<dbReference type="NCBIfam" id="NF004846">
    <property type="entry name" value="PRK06197.1"/>
    <property type="match status" value="1"/>
</dbReference>
<dbReference type="InParanoid" id="K3X8X2"/>
<evidence type="ECO:0000313" key="5">
    <source>
        <dbReference type="Proteomes" id="UP000019132"/>
    </source>
</evidence>
<dbReference type="Gene3D" id="3.40.50.720">
    <property type="entry name" value="NAD(P)-binding Rossmann-like Domain"/>
    <property type="match status" value="1"/>
</dbReference>
<keyword evidence="5" id="KW-1185">Reference proteome</keyword>
<dbReference type="InterPro" id="IPR002347">
    <property type="entry name" value="SDR_fam"/>
</dbReference>
<reference evidence="4" key="3">
    <citation type="submission" date="2015-02" db="UniProtKB">
        <authorList>
            <consortium name="EnsemblProtists"/>
        </authorList>
    </citation>
    <scope>IDENTIFICATION</scope>
    <source>
        <strain evidence="4">DAOM BR144</strain>
    </source>
</reference>
<protein>
    <submittedName>
        <fullName evidence="4">Uncharacterized protein</fullName>
    </submittedName>
</protein>
<dbReference type="eggNOG" id="KOG1208">
    <property type="taxonomic scope" value="Eukaryota"/>
</dbReference>
<dbReference type="STRING" id="431595.K3X8X2"/>
<reference evidence="5" key="2">
    <citation type="submission" date="2010-04" db="EMBL/GenBank/DDBJ databases">
        <authorList>
            <person name="Buell R."/>
            <person name="Hamilton J."/>
            <person name="Hostetler J."/>
        </authorList>
    </citation>
    <scope>NUCLEOTIDE SEQUENCE [LARGE SCALE GENOMIC DNA]</scope>
    <source>
        <strain evidence="5">DAOM:BR144</strain>
    </source>
</reference>
<evidence type="ECO:0000256" key="3">
    <source>
        <dbReference type="RuleBase" id="RU000363"/>
    </source>
</evidence>
<evidence type="ECO:0000256" key="2">
    <source>
        <dbReference type="ARBA" id="ARBA00023002"/>
    </source>
</evidence>
<evidence type="ECO:0000313" key="4">
    <source>
        <dbReference type="EnsemblProtists" id="PYU1_T013671"/>
    </source>
</evidence>
<dbReference type="HOGENOM" id="CLU_010194_44_2_1"/>
<dbReference type="PRINTS" id="PR00081">
    <property type="entry name" value="GDHRDH"/>
</dbReference>
<dbReference type="FunCoup" id="K3X8X2">
    <property type="interactions" value="10"/>
</dbReference>
<dbReference type="PANTHER" id="PTHR24320">
    <property type="entry name" value="RETINOL DEHYDROGENASE"/>
    <property type="match status" value="1"/>
</dbReference>
<sequence>MGASSSHDAWDGSQISSLSGKVAVVTGGNSGVGFEAAKKLAERNAIVVLACRSEERGREAQQSILQHVRQQRSALSVSEREALAPPQVEVMRLDVGSLASVAAFATQFRESFNRLDLLINNAGVGVVYNQVTEDGFEASFGINHLGHFYLTKLLFDLLEKAPSARVVNVSSLAHRRATIRFDEQGQLSVKTGYGVSKLANLLFTYELERRLRANGIRNVISVASHPGISNTGIFAKSIYVSAPKILQWILVKLTALLPLQSAEMGALPTLYAATAENVQGMEYYGPARLGRWGYPVREISSTESYNEDKAKKLWALSEQLTKCKFEL</sequence>
<comment type="similarity">
    <text evidence="1 3">Belongs to the short-chain dehydrogenases/reductases (SDR) family.</text>
</comment>
<evidence type="ECO:0000256" key="1">
    <source>
        <dbReference type="ARBA" id="ARBA00006484"/>
    </source>
</evidence>
<dbReference type="OMA" id="DCAEHRL"/>
<dbReference type="Proteomes" id="UP000019132">
    <property type="component" value="Unassembled WGS sequence"/>
</dbReference>
<dbReference type="SUPFAM" id="SSF51735">
    <property type="entry name" value="NAD(P)-binding Rossmann-fold domains"/>
    <property type="match status" value="1"/>
</dbReference>
<dbReference type="PANTHER" id="PTHR24320:SF148">
    <property type="entry name" value="NAD(P)-BINDING ROSSMANN-FOLD SUPERFAMILY PROTEIN"/>
    <property type="match status" value="1"/>
</dbReference>